<organism evidence="1 2">
    <name type="scientific">Streblomastix strix</name>
    <dbReference type="NCBI Taxonomy" id="222440"/>
    <lineage>
        <taxon>Eukaryota</taxon>
        <taxon>Metamonada</taxon>
        <taxon>Preaxostyla</taxon>
        <taxon>Oxymonadida</taxon>
        <taxon>Streblomastigidae</taxon>
        <taxon>Streblomastix</taxon>
    </lineage>
</organism>
<sequence>MKHRDAVLHEMARLVFDSRSGNRSRAPPNGHNQFSEYIVTILIDTSLFSCAMSAQLATALHTLSLYPLGIDGRTQRLSAAPSCSQFSSFMTQCPSAPNTISDSVTDIECHEHYNQAYNFRFWQVAQPYKNLLSED</sequence>
<proteinExistence type="predicted"/>
<dbReference type="EMBL" id="SNRW01002228">
    <property type="protein sequence ID" value="KAA6393444.1"/>
    <property type="molecule type" value="Genomic_DNA"/>
</dbReference>
<comment type="caution">
    <text evidence="1">The sequence shown here is derived from an EMBL/GenBank/DDBJ whole genome shotgun (WGS) entry which is preliminary data.</text>
</comment>
<reference evidence="1 2" key="1">
    <citation type="submission" date="2019-03" db="EMBL/GenBank/DDBJ databases">
        <title>Single cell metagenomics reveals metabolic interactions within the superorganism composed of flagellate Streblomastix strix and complex community of Bacteroidetes bacteria on its surface.</title>
        <authorList>
            <person name="Treitli S.C."/>
            <person name="Kolisko M."/>
            <person name="Husnik F."/>
            <person name="Keeling P."/>
            <person name="Hampl V."/>
        </authorList>
    </citation>
    <scope>NUCLEOTIDE SEQUENCE [LARGE SCALE GENOMIC DNA]</scope>
    <source>
        <strain evidence="1">ST1C</strain>
    </source>
</reference>
<accession>A0A5J4WEP7</accession>
<dbReference type="Proteomes" id="UP000324800">
    <property type="component" value="Unassembled WGS sequence"/>
</dbReference>
<evidence type="ECO:0000313" key="2">
    <source>
        <dbReference type="Proteomes" id="UP000324800"/>
    </source>
</evidence>
<evidence type="ECO:0000313" key="1">
    <source>
        <dbReference type="EMBL" id="KAA6393444.1"/>
    </source>
</evidence>
<protein>
    <submittedName>
        <fullName evidence="1">Uncharacterized protein</fullName>
    </submittedName>
</protein>
<dbReference type="AlphaFoldDB" id="A0A5J4WEP7"/>
<gene>
    <name evidence="1" type="ORF">EZS28_011029</name>
</gene>
<name>A0A5J4WEP7_9EUKA</name>